<sequence length="276" mass="31976">MTTQNLIEFIKNNKIFLKKNIAYTNKKKKQTYLFRMLQANVHLGHKNKKWNPKMSDFIFQTIEGLHIIDIVQSYIYLYKACQLLYKEASNKEYKGFLFAGTEEKSAIPICIKNNAYNCGSFYINKKWLSGTLTNWKNTTNSLTILKYLKLYKKTKNFDETPVKIQTLIQKKISKLERYFGGIQNMKALPEIVIIVGEQTQLNALKECHILKLKSITLLDTNSNPKLVDLFIPANDDSNSSLNFILGEFQLAINLGRQKYLKNKNPLENSNSILRSI</sequence>
<evidence type="ECO:0000256" key="1">
    <source>
        <dbReference type="ARBA" id="ARBA00006242"/>
    </source>
</evidence>
<dbReference type="Gene3D" id="1.10.287.610">
    <property type="entry name" value="Helix hairpin bin"/>
    <property type="match status" value="1"/>
</dbReference>
<dbReference type="GO" id="GO:0006412">
    <property type="term" value="P:translation"/>
    <property type="evidence" value="ECO:0007669"/>
    <property type="project" value="InterPro"/>
</dbReference>
<dbReference type="Pfam" id="PF00318">
    <property type="entry name" value="Ribosomal_S2"/>
    <property type="match status" value="1"/>
</dbReference>
<dbReference type="GO" id="GO:0003735">
    <property type="term" value="F:structural constituent of ribosome"/>
    <property type="evidence" value="ECO:0007669"/>
    <property type="project" value="InterPro"/>
</dbReference>
<dbReference type="InterPro" id="IPR023591">
    <property type="entry name" value="Ribosomal_uS2_flav_dom_sf"/>
</dbReference>
<dbReference type="InterPro" id="IPR005706">
    <property type="entry name" value="Ribosomal_uS2_bac/mit/plastid"/>
</dbReference>
<evidence type="ECO:0000313" key="2">
    <source>
        <dbReference type="EMBL" id="BAU62641.1"/>
    </source>
</evidence>
<dbReference type="NCBIfam" id="TIGR01011">
    <property type="entry name" value="rpsB_bact"/>
    <property type="match status" value="1"/>
</dbReference>
<dbReference type="RefSeq" id="YP_009240507.1">
    <property type="nucleotide sequence ID" value="NC_029743.1"/>
</dbReference>
<dbReference type="CDD" id="cd01425">
    <property type="entry name" value="RPS2"/>
    <property type="match status" value="1"/>
</dbReference>
<keyword evidence="2" id="KW-0689">Ribosomal protein</keyword>
<dbReference type="InterPro" id="IPR001865">
    <property type="entry name" value="Ribosomal_uS2"/>
</dbReference>
<name>A0A140JZW4_9EUKA</name>
<dbReference type="GeneID" id="27110159"/>
<dbReference type="AlphaFoldDB" id="A0A140JZW4"/>
<reference evidence="2" key="1">
    <citation type="journal article" date="2016" name="J. Plant Res.">
        <title>Plastid genome sequences of Gymnochlora stellata, Lotharella vacuolata, and Partenskyella glossopodia reveal remarkable structural conservation among chlorarachniophyte species.</title>
        <authorList>
            <person name="Suzuki S."/>
            <person name="Hirakawa Y."/>
            <person name="Kofuji R."/>
            <person name="Sugita M."/>
            <person name="Ishida K."/>
        </authorList>
    </citation>
    <scope>NUCLEOTIDE SEQUENCE</scope>
    <source>
        <strain evidence="2">CCMP240</strain>
    </source>
</reference>
<gene>
    <name evidence="2" type="primary">rps2</name>
</gene>
<dbReference type="PRINTS" id="PR00395">
    <property type="entry name" value="RIBOSOMALS2"/>
</dbReference>
<organism evidence="2">
    <name type="scientific">Lotharella vacuolata</name>
    <dbReference type="NCBI Taxonomy" id="74820"/>
    <lineage>
        <taxon>Eukaryota</taxon>
        <taxon>Sar</taxon>
        <taxon>Rhizaria</taxon>
        <taxon>Cercozoa</taxon>
        <taxon>Chlorarachniophyceae</taxon>
        <taxon>Lotharella</taxon>
    </lineage>
</organism>
<keyword evidence="2" id="KW-0687">Ribonucleoprotein</keyword>
<accession>A0A140JZW4</accession>
<protein>
    <submittedName>
        <fullName evidence="2">30S ribosomal protein S2</fullName>
    </submittedName>
</protein>
<proteinExistence type="inferred from homology"/>
<dbReference type="HAMAP" id="MF_00291_B">
    <property type="entry name" value="Ribosomal_uS2_B"/>
    <property type="match status" value="1"/>
</dbReference>
<comment type="similarity">
    <text evidence="1">Belongs to the universal ribosomal protein uS2 family.</text>
</comment>
<keyword evidence="2" id="KW-0934">Plastid</keyword>
<dbReference type="PANTHER" id="PTHR12534:SF0">
    <property type="entry name" value="SMALL RIBOSOMAL SUBUNIT PROTEIN US2M"/>
    <property type="match status" value="1"/>
</dbReference>
<dbReference type="SUPFAM" id="SSF52313">
    <property type="entry name" value="Ribosomal protein S2"/>
    <property type="match status" value="1"/>
</dbReference>
<dbReference type="Gene3D" id="3.40.50.10490">
    <property type="entry name" value="Glucose-6-phosphate isomerase like protein, domain 1"/>
    <property type="match status" value="1"/>
</dbReference>
<dbReference type="EMBL" id="AP014949">
    <property type="protein sequence ID" value="BAU62641.1"/>
    <property type="molecule type" value="Genomic_DNA"/>
</dbReference>
<dbReference type="GO" id="GO:0005763">
    <property type="term" value="C:mitochondrial small ribosomal subunit"/>
    <property type="evidence" value="ECO:0007669"/>
    <property type="project" value="TreeGrafter"/>
</dbReference>
<dbReference type="PANTHER" id="PTHR12534">
    <property type="entry name" value="30S RIBOSOMAL PROTEIN S2 PROKARYOTIC AND ORGANELLAR"/>
    <property type="match status" value="1"/>
</dbReference>
<geneLocation type="plastid" evidence="2"/>